<dbReference type="EC" id="2.7.1.2" evidence="1"/>
<keyword evidence="1" id="KW-0418">Kinase</keyword>
<evidence type="ECO:0000313" key="1">
    <source>
        <dbReference type="EMBL" id="MPL90588.1"/>
    </source>
</evidence>
<dbReference type="CDD" id="cd24068">
    <property type="entry name" value="ASKHA_NBD_ROK_FnNanK-like"/>
    <property type="match status" value="1"/>
</dbReference>
<dbReference type="SUPFAM" id="SSF53067">
    <property type="entry name" value="Actin-like ATPase domain"/>
    <property type="match status" value="1"/>
</dbReference>
<protein>
    <submittedName>
        <fullName evidence="1">Glucokinase</fullName>
        <ecNumber evidence="1">2.7.1.2</ecNumber>
    </submittedName>
</protein>
<dbReference type="InterPro" id="IPR000600">
    <property type="entry name" value="ROK"/>
</dbReference>
<dbReference type="GO" id="GO:0004340">
    <property type="term" value="F:glucokinase activity"/>
    <property type="evidence" value="ECO:0007669"/>
    <property type="project" value="UniProtKB-EC"/>
</dbReference>
<dbReference type="AlphaFoldDB" id="A0A644VGY1"/>
<dbReference type="PROSITE" id="PS01125">
    <property type="entry name" value="ROK"/>
    <property type="match status" value="1"/>
</dbReference>
<accession>A0A644VGY1</accession>
<dbReference type="InterPro" id="IPR043129">
    <property type="entry name" value="ATPase_NBD"/>
</dbReference>
<dbReference type="EMBL" id="VSSQ01000308">
    <property type="protein sequence ID" value="MPL90588.1"/>
    <property type="molecule type" value="Genomic_DNA"/>
</dbReference>
<dbReference type="PANTHER" id="PTHR18964:SF149">
    <property type="entry name" value="BIFUNCTIONAL UDP-N-ACETYLGLUCOSAMINE 2-EPIMERASE_N-ACETYLMANNOSAMINE KINASE"/>
    <property type="match status" value="1"/>
</dbReference>
<dbReference type="InterPro" id="IPR049874">
    <property type="entry name" value="ROK_cs"/>
</dbReference>
<gene>
    <name evidence="1" type="primary">glcK_5</name>
    <name evidence="1" type="ORF">SDC9_36642</name>
</gene>
<sequence>MNAIGIDLGGTFIKFGIISPGGEVLYEDIMESNARSSAENVIDNLISAIKSCQHVAQKEALAIAGVGIGSPGIIDKTYRIVLGGADNIEGWFNLNLADRIEPEVNLPVLLNNDANLMGLGEQAFGAARDCSDVVFITVGTGIGGAVIIDGKLFGGYDNRGTELGHIPLFASGIPCSCGGVGCLEAYASTTALVSMFREKCRYAGISFQEEINGKLIIKLYQEKHSIAVEVFNDHVDYLGHGIAGLVNIFSPQRVVIGGGISEAGDFYIASVGQAFRKYVMPDCAVNTTICAAVLGNRAGMMGAARWVFMKTVLS</sequence>
<organism evidence="1">
    <name type="scientific">bioreactor metagenome</name>
    <dbReference type="NCBI Taxonomy" id="1076179"/>
    <lineage>
        <taxon>unclassified sequences</taxon>
        <taxon>metagenomes</taxon>
        <taxon>ecological metagenomes</taxon>
    </lineage>
</organism>
<name>A0A644VGY1_9ZZZZ</name>
<dbReference type="Gene3D" id="3.30.420.40">
    <property type="match status" value="2"/>
</dbReference>
<reference evidence="1" key="1">
    <citation type="submission" date="2019-08" db="EMBL/GenBank/DDBJ databases">
        <authorList>
            <person name="Kucharzyk K."/>
            <person name="Murdoch R.W."/>
            <person name="Higgins S."/>
            <person name="Loffler F."/>
        </authorList>
    </citation>
    <scope>NUCLEOTIDE SEQUENCE</scope>
</reference>
<comment type="caution">
    <text evidence="1">The sequence shown here is derived from an EMBL/GenBank/DDBJ whole genome shotgun (WGS) entry which is preliminary data.</text>
</comment>
<dbReference type="Pfam" id="PF00480">
    <property type="entry name" value="ROK"/>
    <property type="match status" value="1"/>
</dbReference>
<proteinExistence type="predicted"/>
<keyword evidence="1" id="KW-0808">Transferase</keyword>
<dbReference type="PANTHER" id="PTHR18964">
    <property type="entry name" value="ROK (REPRESSOR, ORF, KINASE) FAMILY"/>
    <property type="match status" value="1"/>
</dbReference>